<dbReference type="Pfam" id="PF00929">
    <property type="entry name" value="RNase_T"/>
    <property type="match status" value="1"/>
</dbReference>
<dbReference type="GO" id="GO:0006260">
    <property type="term" value="P:DNA replication"/>
    <property type="evidence" value="ECO:0007669"/>
    <property type="project" value="InterPro"/>
</dbReference>
<dbReference type="PANTHER" id="PTHR30231">
    <property type="entry name" value="DNA POLYMERASE III SUBUNIT EPSILON"/>
    <property type="match status" value="1"/>
</dbReference>
<dbReference type="Gene3D" id="3.30.420.10">
    <property type="entry name" value="Ribonuclease H-like superfamily/Ribonuclease H"/>
    <property type="match status" value="1"/>
</dbReference>
<dbReference type="InterPro" id="IPR013520">
    <property type="entry name" value="Ribonucl_H"/>
</dbReference>
<evidence type="ECO:0000256" key="3">
    <source>
        <dbReference type="ARBA" id="ARBA00022839"/>
    </source>
</evidence>
<feature type="region of interest" description="Disordered" evidence="4">
    <location>
        <begin position="1"/>
        <end position="46"/>
    </location>
</feature>
<protein>
    <recommendedName>
        <fullName evidence="5">Exonuclease domain-containing protein</fullName>
    </recommendedName>
</protein>
<reference evidence="6" key="1">
    <citation type="submission" date="2021-01" db="UniProtKB">
        <authorList>
            <consortium name="EnsemblMetazoa"/>
        </authorList>
    </citation>
    <scope>IDENTIFICATION</scope>
</reference>
<keyword evidence="3" id="KW-0269">Exonuclease</keyword>
<dbReference type="InterPro" id="IPR006054">
    <property type="entry name" value="DnaQ"/>
</dbReference>
<evidence type="ECO:0000313" key="7">
    <source>
        <dbReference type="Proteomes" id="UP000594262"/>
    </source>
</evidence>
<evidence type="ECO:0000259" key="5">
    <source>
        <dbReference type="SMART" id="SM00479"/>
    </source>
</evidence>
<dbReference type="SMART" id="SM00479">
    <property type="entry name" value="EXOIII"/>
    <property type="match status" value="1"/>
</dbReference>
<feature type="domain" description="Exonuclease" evidence="5">
    <location>
        <begin position="57"/>
        <end position="242"/>
    </location>
</feature>
<dbReference type="GO" id="GO:0003677">
    <property type="term" value="F:DNA binding"/>
    <property type="evidence" value="ECO:0007669"/>
    <property type="project" value="InterPro"/>
</dbReference>
<organism evidence="6 7">
    <name type="scientific">Clytia hemisphaerica</name>
    <dbReference type="NCBI Taxonomy" id="252671"/>
    <lineage>
        <taxon>Eukaryota</taxon>
        <taxon>Metazoa</taxon>
        <taxon>Cnidaria</taxon>
        <taxon>Hydrozoa</taxon>
        <taxon>Hydroidolina</taxon>
        <taxon>Leptothecata</taxon>
        <taxon>Obeliida</taxon>
        <taxon>Clytiidae</taxon>
        <taxon>Clytia</taxon>
    </lineage>
</organism>
<dbReference type="AlphaFoldDB" id="A0A7M5WV57"/>
<evidence type="ECO:0000256" key="4">
    <source>
        <dbReference type="SAM" id="MobiDB-lite"/>
    </source>
</evidence>
<proteinExistence type="predicted"/>
<evidence type="ECO:0000256" key="1">
    <source>
        <dbReference type="ARBA" id="ARBA00022722"/>
    </source>
</evidence>
<dbReference type="InterPro" id="IPR012337">
    <property type="entry name" value="RNaseH-like_sf"/>
</dbReference>
<dbReference type="EnsemblMetazoa" id="CLYHEMT013648.1">
    <property type="protein sequence ID" value="CLYHEMP013648.1"/>
    <property type="gene ID" value="CLYHEMG013648"/>
</dbReference>
<dbReference type="CDD" id="cd06127">
    <property type="entry name" value="DEDDh"/>
    <property type="match status" value="1"/>
</dbReference>
<evidence type="ECO:0000256" key="2">
    <source>
        <dbReference type="ARBA" id="ARBA00022801"/>
    </source>
</evidence>
<sequence>MADEYAADSAQISIEEKVEDNDNVNSNTQIADKESSDNVQASVITGKEDEDSVGDLPYIVFDTETTGLDSNKDRIVQLSMTKVFSTERKEQLDIFINPELDREYQLQSKAYEIHNLHPDFLAKQKLFHEHAEEILKFFKGAKLVFGHNVRFDWKFLAAAFTRLGKNEDERKPWIDLLKEMDFKLLDTLKMSRAAYPKPELARHRLKDVAEHLNIEATGLHNSMVDVEVTNKILINLMEKLSINFDDLSTDTKFFIPM</sequence>
<keyword evidence="1" id="KW-0540">Nuclease</keyword>
<name>A0A7M5WV57_9CNID</name>
<dbReference type="GO" id="GO:0003887">
    <property type="term" value="F:DNA-directed DNA polymerase activity"/>
    <property type="evidence" value="ECO:0007669"/>
    <property type="project" value="InterPro"/>
</dbReference>
<dbReference type="SUPFAM" id="SSF53098">
    <property type="entry name" value="Ribonuclease H-like"/>
    <property type="match status" value="1"/>
</dbReference>
<dbReference type="Proteomes" id="UP000594262">
    <property type="component" value="Unplaced"/>
</dbReference>
<keyword evidence="7" id="KW-1185">Reference proteome</keyword>
<keyword evidence="2" id="KW-0378">Hydrolase</keyword>
<dbReference type="GO" id="GO:0008408">
    <property type="term" value="F:3'-5' exonuclease activity"/>
    <property type="evidence" value="ECO:0007669"/>
    <property type="project" value="TreeGrafter"/>
</dbReference>
<dbReference type="PANTHER" id="PTHR30231:SF4">
    <property type="entry name" value="PROTEIN NEN2"/>
    <property type="match status" value="1"/>
</dbReference>
<evidence type="ECO:0000313" key="6">
    <source>
        <dbReference type="EnsemblMetazoa" id="CLYHEMP013648.1"/>
    </source>
</evidence>
<accession>A0A7M5WV57</accession>
<dbReference type="NCBIfam" id="TIGR00573">
    <property type="entry name" value="dnaq"/>
    <property type="match status" value="1"/>
</dbReference>
<dbReference type="OrthoDB" id="5970585at2759"/>
<dbReference type="InterPro" id="IPR036397">
    <property type="entry name" value="RNaseH_sf"/>
</dbReference>